<sequence length="86" mass="9435">MQFAKHAENLAVGADDLSRSAGLEIGRVACLIDCVLQANYAEELLDHTLEQVKIHAFAAENDADLLALLRQIRSGVHMRIAHLEEA</sequence>
<dbReference type="EMBL" id="VSSQ01093148">
    <property type="protein sequence ID" value="MPN38117.1"/>
    <property type="molecule type" value="Genomic_DNA"/>
</dbReference>
<accession>A0A645HGN6</accession>
<comment type="caution">
    <text evidence="1">The sequence shown here is derived from an EMBL/GenBank/DDBJ whole genome shotgun (WGS) entry which is preliminary data.</text>
</comment>
<evidence type="ECO:0000313" key="1">
    <source>
        <dbReference type="EMBL" id="MPN38117.1"/>
    </source>
</evidence>
<organism evidence="1">
    <name type="scientific">bioreactor metagenome</name>
    <dbReference type="NCBI Taxonomy" id="1076179"/>
    <lineage>
        <taxon>unclassified sequences</taxon>
        <taxon>metagenomes</taxon>
        <taxon>ecological metagenomes</taxon>
    </lineage>
</organism>
<gene>
    <name evidence="1" type="ORF">SDC9_185641</name>
</gene>
<dbReference type="AlphaFoldDB" id="A0A645HGN6"/>
<reference evidence="1" key="1">
    <citation type="submission" date="2019-08" db="EMBL/GenBank/DDBJ databases">
        <authorList>
            <person name="Kucharzyk K."/>
            <person name="Murdoch R.W."/>
            <person name="Higgins S."/>
            <person name="Loffler F."/>
        </authorList>
    </citation>
    <scope>NUCLEOTIDE SEQUENCE</scope>
</reference>
<proteinExistence type="predicted"/>
<name>A0A645HGN6_9ZZZZ</name>
<protein>
    <submittedName>
        <fullName evidence="1">Uncharacterized protein</fullName>
    </submittedName>
</protein>